<evidence type="ECO:0000256" key="1">
    <source>
        <dbReference type="SAM" id="MobiDB-lite"/>
    </source>
</evidence>
<name>I4BLX7_MYCCN</name>
<dbReference type="HOGENOM" id="CLU_3063638_0_0_11"/>
<organism evidence="2 3">
    <name type="scientific">Mycolicibacterium chubuense (strain NBB4)</name>
    <name type="common">Mycobacterium chubuense</name>
    <dbReference type="NCBI Taxonomy" id="710421"/>
    <lineage>
        <taxon>Bacteria</taxon>
        <taxon>Bacillati</taxon>
        <taxon>Actinomycetota</taxon>
        <taxon>Actinomycetes</taxon>
        <taxon>Mycobacteriales</taxon>
        <taxon>Mycobacteriaceae</taxon>
        <taxon>Mycolicibacterium</taxon>
    </lineage>
</organism>
<dbReference type="AlphaFoldDB" id="I4BLX7"/>
<sequence>MSSLGDPVSAGADGEDSAKGVATQPPVMVHSCSRLGRVANPPKFSLADLFRRR</sequence>
<evidence type="ECO:0000313" key="3">
    <source>
        <dbReference type="Proteomes" id="UP000006057"/>
    </source>
</evidence>
<gene>
    <name evidence="2" type="ordered locus">Mycch_3550</name>
</gene>
<reference evidence="2 3" key="1">
    <citation type="submission" date="2012-06" db="EMBL/GenBank/DDBJ databases">
        <title>Complete sequence of chromosome of Mycobacterium chubuense NBB4.</title>
        <authorList>
            <consortium name="US DOE Joint Genome Institute"/>
            <person name="Lucas S."/>
            <person name="Han J."/>
            <person name="Lapidus A."/>
            <person name="Cheng J.-F."/>
            <person name="Goodwin L."/>
            <person name="Pitluck S."/>
            <person name="Peters L."/>
            <person name="Mikhailova N."/>
            <person name="Teshima H."/>
            <person name="Detter J.C."/>
            <person name="Han C."/>
            <person name="Tapia R."/>
            <person name="Land M."/>
            <person name="Hauser L."/>
            <person name="Kyrpides N."/>
            <person name="Ivanova N."/>
            <person name="Pagani I."/>
            <person name="Mattes T."/>
            <person name="Holmes A."/>
            <person name="Rutledge P."/>
            <person name="Paulsen I."/>
            <person name="Coleman N."/>
            <person name="Woyke T."/>
        </authorList>
    </citation>
    <scope>NUCLEOTIDE SEQUENCE [LARGE SCALE GENOMIC DNA]</scope>
    <source>
        <strain evidence="2 3">NBB4</strain>
    </source>
</reference>
<dbReference type="eggNOG" id="ENOG5032GV1">
    <property type="taxonomic scope" value="Bacteria"/>
</dbReference>
<dbReference type="Proteomes" id="UP000006057">
    <property type="component" value="Chromosome"/>
</dbReference>
<evidence type="ECO:0000313" key="2">
    <source>
        <dbReference type="EMBL" id="AFM18284.1"/>
    </source>
</evidence>
<keyword evidence="3" id="KW-1185">Reference proteome</keyword>
<dbReference type="EMBL" id="CP003053">
    <property type="protein sequence ID" value="AFM18284.1"/>
    <property type="molecule type" value="Genomic_DNA"/>
</dbReference>
<proteinExistence type="predicted"/>
<dbReference type="KEGG" id="mcb:Mycch_3550"/>
<feature type="region of interest" description="Disordered" evidence="1">
    <location>
        <begin position="1"/>
        <end position="25"/>
    </location>
</feature>
<accession>I4BLX7</accession>
<protein>
    <submittedName>
        <fullName evidence="2">Uncharacterized protein</fullName>
    </submittedName>
</protein>